<comment type="function">
    <text evidence="6 9">Catalyzes cyclization of the linear tetrapyrrole, hydroxymethylbilane, to the macrocyclic uroporphyrinogen III.</text>
</comment>
<evidence type="ECO:0000256" key="2">
    <source>
        <dbReference type="ARBA" id="ARBA00008133"/>
    </source>
</evidence>
<proteinExistence type="inferred from homology"/>
<dbReference type="Pfam" id="PF02602">
    <property type="entry name" value="HEM4"/>
    <property type="match status" value="1"/>
</dbReference>
<dbReference type="SUPFAM" id="SSF69618">
    <property type="entry name" value="HemD-like"/>
    <property type="match status" value="1"/>
</dbReference>
<evidence type="ECO:0000259" key="10">
    <source>
        <dbReference type="Pfam" id="PF02602"/>
    </source>
</evidence>
<comment type="similarity">
    <text evidence="2 9">Belongs to the uroporphyrinogen-III synthase family.</text>
</comment>
<evidence type="ECO:0000256" key="8">
    <source>
        <dbReference type="ARBA" id="ARBA00048617"/>
    </source>
</evidence>
<dbReference type="PANTHER" id="PTHR38042">
    <property type="entry name" value="UROPORPHYRINOGEN-III SYNTHASE, CHLOROPLASTIC"/>
    <property type="match status" value="1"/>
</dbReference>
<evidence type="ECO:0000313" key="11">
    <source>
        <dbReference type="EMBL" id="MFK4753931.1"/>
    </source>
</evidence>
<keyword evidence="5 9" id="KW-0627">Porphyrin biosynthesis</keyword>
<dbReference type="InterPro" id="IPR036108">
    <property type="entry name" value="4pyrrol_syn_uPrphyn_synt_sf"/>
</dbReference>
<evidence type="ECO:0000256" key="7">
    <source>
        <dbReference type="ARBA" id="ARBA00040167"/>
    </source>
</evidence>
<dbReference type="Proteomes" id="UP001620597">
    <property type="component" value="Unassembled WGS sequence"/>
</dbReference>
<name>A0ABW8NM03_9GAMM</name>
<evidence type="ECO:0000256" key="4">
    <source>
        <dbReference type="ARBA" id="ARBA00023239"/>
    </source>
</evidence>
<organism evidence="11 12">
    <name type="scientific">Oceanobacter antarcticus</name>
    <dbReference type="NCBI Taxonomy" id="3133425"/>
    <lineage>
        <taxon>Bacteria</taxon>
        <taxon>Pseudomonadati</taxon>
        <taxon>Pseudomonadota</taxon>
        <taxon>Gammaproteobacteria</taxon>
        <taxon>Oceanospirillales</taxon>
        <taxon>Oceanospirillaceae</taxon>
        <taxon>Oceanobacter</taxon>
    </lineage>
</organism>
<evidence type="ECO:0000256" key="5">
    <source>
        <dbReference type="ARBA" id="ARBA00023244"/>
    </source>
</evidence>
<comment type="caution">
    <text evidence="11">The sequence shown here is derived from an EMBL/GenBank/DDBJ whole genome shotgun (WGS) entry which is preliminary data.</text>
</comment>
<dbReference type="GO" id="GO:0004852">
    <property type="term" value="F:uroporphyrinogen-III synthase activity"/>
    <property type="evidence" value="ECO:0007669"/>
    <property type="project" value="UniProtKB-EC"/>
</dbReference>
<dbReference type="Gene3D" id="3.40.50.10090">
    <property type="match status" value="2"/>
</dbReference>
<dbReference type="EC" id="4.2.1.75" evidence="3 9"/>
<dbReference type="RefSeq" id="WP_416206972.1">
    <property type="nucleotide sequence ID" value="NZ_JBBKTX010000022.1"/>
</dbReference>
<dbReference type="InterPro" id="IPR003754">
    <property type="entry name" value="4pyrrol_synth_uPrphyn_synth"/>
</dbReference>
<evidence type="ECO:0000256" key="9">
    <source>
        <dbReference type="RuleBase" id="RU366031"/>
    </source>
</evidence>
<keyword evidence="12" id="KW-1185">Reference proteome</keyword>
<reference evidence="11 12" key="1">
    <citation type="submission" date="2024-03" db="EMBL/GenBank/DDBJ databases">
        <title>High-quality draft genome sequence of Oceanobacter sp. wDCs-4.</title>
        <authorList>
            <person name="Dong C."/>
        </authorList>
    </citation>
    <scope>NUCLEOTIDE SEQUENCE [LARGE SCALE GENOMIC DNA]</scope>
    <source>
        <strain evidence="12">wDCs-4</strain>
    </source>
</reference>
<protein>
    <recommendedName>
        <fullName evidence="7 9">Uroporphyrinogen-III synthase</fullName>
        <ecNumber evidence="3 9">4.2.1.75</ecNumber>
    </recommendedName>
</protein>
<keyword evidence="4 9" id="KW-0456">Lyase</keyword>
<dbReference type="PANTHER" id="PTHR38042:SF1">
    <property type="entry name" value="UROPORPHYRINOGEN-III SYNTHASE, CHLOROPLASTIC"/>
    <property type="match status" value="1"/>
</dbReference>
<dbReference type="CDD" id="cd06578">
    <property type="entry name" value="HemD"/>
    <property type="match status" value="1"/>
</dbReference>
<gene>
    <name evidence="11" type="ORF">WG929_16080</name>
</gene>
<evidence type="ECO:0000313" key="12">
    <source>
        <dbReference type="Proteomes" id="UP001620597"/>
    </source>
</evidence>
<feature type="domain" description="Tetrapyrrole biosynthesis uroporphyrinogen III synthase" evidence="10">
    <location>
        <begin position="14"/>
        <end position="239"/>
    </location>
</feature>
<comment type="catalytic activity">
    <reaction evidence="8 9">
        <text>hydroxymethylbilane = uroporphyrinogen III + H2O</text>
        <dbReference type="Rhea" id="RHEA:18965"/>
        <dbReference type="ChEBI" id="CHEBI:15377"/>
        <dbReference type="ChEBI" id="CHEBI:57308"/>
        <dbReference type="ChEBI" id="CHEBI:57845"/>
        <dbReference type="EC" id="4.2.1.75"/>
    </reaction>
</comment>
<evidence type="ECO:0000256" key="3">
    <source>
        <dbReference type="ARBA" id="ARBA00013109"/>
    </source>
</evidence>
<dbReference type="InterPro" id="IPR039793">
    <property type="entry name" value="UROS/Hem4"/>
</dbReference>
<evidence type="ECO:0000256" key="1">
    <source>
        <dbReference type="ARBA" id="ARBA00004772"/>
    </source>
</evidence>
<dbReference type="EMBL" id="JBBKTX010000022">
    <property type="protein sequence ID" value="MFK4753931.1"/>
    <property type="molecule type" value="Genomic_DNA"/>
</dbReference>
<sequence>MTILVTRPEGQADRLIGALEQCGYQVLHRPLMAIQPVAADSPAARATRSCMLDLDLYQQVIAISANAARQGLAWLDEFWPQPPLGLDWYGVGPASVEPLREFGLDAQCPASRYDSEGLLALAALQQIAEQRILIWRGVGGRETLASELRARGARVDYAELYERQPVPYSRDDWDAALAACPWLLLSSGQALDIIEGQVPELARRIAGLILPSEGIAAAARAKGYDPVLVPASARDEDMLSCLAAQL</sequence>
<comment type="pathway">
    <text evidence="1 9">Porphyrin-containing compound metabolism; protoporphyrin-IX biosynthesis; coproporphyrinogen-III from 5-aminolevulinate: step 3/4.</text>
</comment>
<evidence type="ECO:0000256" key="6">
    <source>
        <dbReference type="ARBA" id="ARBA00037589"/>
    </source>
</evidence>
<accession>A0ABW8NM03</accession>